<comment type="caution">
    <text evidence="3">The sequence shown here is derived from an EMBL/GenBank/DDBJ whole genome shotgun (WGS) entry which is preliminary data.</text>
</comment>
<dbReference type="AlphaFoldDB" id="A0A645CDB7"/>
<gene>
    <name evidence="3" type="ORF">SDC9_121890</name>
</gene>
<sequence length="210" mass="23695">MESLGCGHEKAGKLFVELERVALIDRHKQGQGRPTMIYVKKFVSDSGEPEVKKSGNQMSANPDSGSQDIRKPDANKTNIKNTDSSEINPSINADGMEEMLREQIEYDILMERAPEKKERIDEMVRIMTDALCKSGDTVRISDSDLPKQRVLDRFLSLSLEHIEYVMDCLDNNTTKVRNIRAYLLAALYNAPTTMDSYYAALVNHDLYGTA</sequence>
<reference evidence="3" key="1">
    <citation type="submission" date="2019-08" db="EMBL/GenBank/DDBJ databases">
        <authorList>
            <person name="Kucharzyk K."/>
            <person name="Murdoch R.W."/>
            <person name="Higgins S."/>
            <person name="Loffler F."/>
        </authorList>
    </citation>
    <scope>NUCLEOTIDE SEQUENCE</scope>
</reference>
<evidence type="ECO:0000256" key="1">
    <source>
        <dbReference type="SAM" id="MobiDB-lite"/>
    </source>
</evidence>
<dbReference type="Pfam" id="PF19481">
    <property type="entry name" value="DUF6017"/>
    <property type="match status" value="1"/>
</dbReference>
<feature type="compositionally biased region" description="Polar residues" evidence="1">
    <location>
        <begin position="75"/>
        <end position="86"/>
    </location>
</feature>
<dbReference type="InterPro" id="IPR046059">
    <property type="entry name" value="DUF6017"/>
</dbReference>
<protein>
    <recommendedName>
        <fullName evidence="2">DUF6017 domain-containing protein</fullName>
    </recommendedName>
</protein>
<feature type="domain" description="DUF6017" evidence="2">
    <location>
        <begin position="92"/>
        <end position="206"/>
    </location>
</feature>
<name>A0A645CDB7_9ZZZZ</name>
<feature type="compositionally biased region" description="Polar residues" evidence="1">
    <location>
        <begin position="54"/>
        <end position="67"/>
    </location>
</feature>
<dbReference type="EMBL" id="VSSQ01026267">
    <property type="protein sequence ID" value="MPM74901.1"/>
    <property type="molecule type" value="Genomic_DNA"/>
</dbReference>
<evidence type="ECO:0000259" key="2">
    <source>
        <dbReference type="Pfam" id="PF19481"/>
    </source>
</evidence>
<organism evidence="3">
    <name type="scientific">bioreactor metagenome</name>
    <dbReference type="NCBI Taxonomy" id="1076179"/>
    <lineage>
        <taxon>unclassified sequences</taxon>
        <taxon>metagenomes</taxon>
        <taxon>ecological metagenomes</taxon>
    </lineage>
</organism>
<feature type="region of interest" description="Disordered" evidence="1">
    <location>
        <begin position="47"/>
        <end position="86"/>
    </location>
</feature>
<evidence type="ECO:0000313" key="3">
    <source>
        <dbReference type="EMBL" id="MPM74901.1"/>
    </source>
</evidence>
<proteinExistence type="predicted"/>
<accession>A0A645CDB7</accession>